<feature type="region of interest" description="Disordered" evidence="1">
    <location>
        <begin position="1"/>
        <end position="20"/>
    </location>
</feature>
<evidence type="ECO:0000313" key="3">
    <source>
        <dbReference type="EMBL" id="CAI5447305.1"/>
    </source>
</evidence>
<dbReference type="InterPro" id="IPR002413">
    <property type="entry name" value="V5_allergen-like"/>
</dbReference>
<dbReference type="EMBL" id="CANHGI010000004">
    <property type="protein sequence ID" value="CAI5447305.1"/>
    <property type="molecule type" value="Genomic_DNA"/>
</dbReference>
<dbReference type="Pfam" id="PF00188">
    <property type="entry name" value="CAP"/>
    <property type="match status" value="1"/>
</dbReference>
<dbReference type="Gene3D" id="3.40.33.10">
    <property type="entry name" value="CAP"/>
    <property type="match status" value="1"/>
</dbReference>
<dbReference type="InterPro" id="IPR014044">
    <property type="entry name" value="CAP_dom"/>
</dbReference>
<dbReference type="OrthoDB" id="5874910at2759"/>
<evidence type="ECO:0000313" key="4">
    <source>
        <dbReference type="Proteomes" id="UP001152747"/>
    </source>
</evidence>
<dbReference type="InterPro" id="IPR035940">
    <property type="entry name" value="CAP_sf"/>
</dbReference>
<evidence type="ECO:0000259" key="2">
    <source>
        <dbReference type="SMART" id="SM00198"/>
    </source>
</evidence>
<dbReference type="SUPFAM" id="SSF55797">
    <property type="entry name" value="PR-1-like"/>
    <property type="match status" value="1"/>
</dbReference>
<name>A0A9P1ILK2_9PELO</name>
<dbReference type="PRINTS" id="PR00838">
    <property type="entry name" value="V5ALLERGEN"/>
</dbReference>
<sequence>MTETRKYADEEETENVLRGKNEEKEKVTQISNGASYLKHILIISTAVLLTLQLSTWYSTLLSSPTKSTQKMVSTKSLVKNCGFRLSGEIQQAILDKHNEIRSKVAMGEYSLGGKNGGFLPAASSMSKMSWDCDLEAEAQDRASSCDLSKRVEIENHQDGNLRGENAFYFQTEDSDVKNAILKGISEMGQEIEKFGIGSVSDAKYDKRIGHAMQIIWESTQKVGCAIQECSLKRGGRKLFETAADSQFKVAVCKYYPTGNIFNSQKPTAIYQQGIPGENCAEAAFDPTTGLCVHEDTKISEK</sequence>
<dbReference type="Proteomes" id="UP001152747">
    <property type="component" value="Unassembled WGS sequence"/>
</dbReference>
<proteinExistence type="predicted"/>
<organism evidence="3 4">
    <name type="scientific">Caenorhabditis angaria</name>
    <dbReference type="NCBI Taxonomy" id="860376"/>
    <lineage>
        <taxon>Eukaryota</taxon>
        <taxon>Metazoa</taxon>
        <taxon>Ecdysozoa</taxon>
        <taxon>Nematoda</taxon>
        <taxon>Chromadorea</taxon>
        <taxon>Rhabditida</taxon>
        <taxon>Rhabditina</taxon>
        <taxon>Rhabditomorpha</taxon>
        <taxon>Rhabditoidea</taxon>
        <taxon>Rhabditidae</taxon>
        <taxon>Peloderinae</taxon>
        <taxon>Caenorhabditis</taxon>
    </lineage>
</organism>
<dbReference type="PRINTS" id="PR00837">
    <property type="entry name" value="V5TPXLIKE"/>
</dbReference>
<dbReference type="PANTHER" id="PTHR10334">
    <property type="entry name" value="CYSTEINE-RICH SECRETORY PROTEIN-RELATED"/>
    <property type="match status" value="1"/>
</dbReference>
<feature type="domain" description="SCP" evidence="2">
    <location>
        <begin position="88"/>
        <end position="262"/>
    </location>
</feature>
<dbReference type="SMART" id="SM00198">
    <property type="entry name" value="SCP"/>
    <property type="match status" value="1"/>
</dbReference>
<protein>
    <recommendedName>
        <fullName evidence="2">SCP domain-containing protein</fullName>
    </recommendedName>
</protein>
<reference evidence="3" key="1">
    <citation type="submission" date="2022-11" db="EMBL/GenBank/DDBJ databases">
        <authorList>
            <person name="Kikuchi T."/>
        </authorList>
    </citation>
    <scope>NUCLEOTIDE SEQUENCE</scope>
    <source>
        <strain evidence="3">PS1010</strain>
    </source>
</reference>
<dbReference type="AlphaFoldDB" id="A0A9P1ILK2"/>
<comment type="caution">
    <text evidence="3">The sequence shown here is derived from an EMBL/GenBank/DDBJ whole genome shotgun (WGS) entry which is preliminary data.</text>
</comment>
<keyword evidence="4" id="KW-1185">Reference proteome</keyword>
<gene>
    <name evidence="3" type="ORF">CAMP_LOCUS9942</name>
</gene>
<accession>A0A9P1ILK2</accession>
<dbReference type="InterPro" id="IPR001283">
    <property type="entry name" value="CRISP-related"/>
</dbReference>
<evidence type="ECO:0000256" key="1">
    <source>
        <dbReference type="SAM" id="MobiDB-lite"/>
    </source>
</evidence>
<dbReference type="CDD" id="cd05380">
    <property type="entry name" value="CAP_euk"/>
    <property type="match status" value="1"/>
</dbReference>